<accession>A0A915Z9F7</accession>
<evidence type="ECO:0000313" key="1">
    <source>
        <dbReference type="EMBL" id="CAB5365986.1"/>
    </source>
</evidence>
<gene>
    <name evidence="1" type="ORF">CHRIB12_LOCUS10641</name>
</gene>
<comment type="caution">
    <text evidence="1">The sequence shown here is derived from an EMBL/GenBank/DDBJ whole genome shotgun (WGS) entry which is preliminary data.</text>
</comment>
<name>A0A915Z9F7_9GLOM</name>
<dbReference type="OrthoDB" id="5860629at2759"/>
<dbReference type="EMBL" id="CAGKOT010000022">
    <property type="protein sequence ID" value="CAB5365986.1"/>
    <property type="molecule type" value="Genomic_DNA"/>
</dbReference>
<reference evidence="1" key="1">
    <citation type="submission" date="2020-05" db="EMBL/GenBank/DDBJ databases">
        <authorList>
            <person name="Rincon C."/>
            <person name="Sanders R I."/>
            <person name="Robbins C."/>
            <person name="Chaturvedi A."/>
        </authorList>
    </citation>
    <scope>NUCLEOTIDE SEQUENCE</scope>
    <source>
        <strain evidence="1">CHB12</strain>
    </source>
</reference>
<sequence length="216" mass="25790">MYTVVEHTYLNYLRFNQKQICAELYNGLHFRVLFQDNEQLEDIIEHSTIEKSTLTIWFDANTKYPNAKQTTYADFPIQWVYNNQTKIWKPRQRGLEYNYVNYLLFYFYLAHISTLNDDILFQVCQNTGNMTLELTDDIRNRALYYLQSILSKYGRNLSEFPNMPIPTISPNNEQNTNRLISFQQAAFKKIIMVENNTSDIFFVDGPDRTEKTFLYK</sequence>
<proteinExistence type="predicted"/>
<dbReference type="Proteomes" id="UP000684084">
    <property type="component" value="Unassembled WGS sequence"/>
</dbReference>
<organism evidence="1 2">
    <name type="scientific">Rhizophagus irregularis</name>
    <dbReference type="NCBI Taxonomy" id="588596"/>
    <lineage>
        <taxon>Eukaryota</taxon>
        <taxon>Fungi</taxon>
        <taxon>Fungi incertae sedis</taxon>
        <taxon>Mucoromycota</taxon>
        <taxon>Glomeromycotina</taxon>
        <taxon>Glomeromycetes</taxon>
        <taxon>Glomerales</taxon>
        <taxon>Glomeraceae</taxon>
        <taxon>Rhizophagus</taxon>
    </lineage>
</organism>
<protein>
    <submittedName>
        <fullName evidence="1">Uncharacterized protein</fullName>
    </submittedName>
</protein>
<evidence type="ECO:0000313" key="2">
    <source>
        <dbReference type="Proteomes" id="UP000684084"/>
    </source>
</evidence>
<dbReference type="AlphaFoldDB" id="A0A915Z9F7"/>